<dbReference type="AlphaFoldDB" id="A0AAV0DBH0"/>
<dbReference type="Proteomes" id="UP001152523">
    <property type="component" value="Unassembled WGS sequence"/>
</dbReference>
<evidence type="ECO:0000313" key="1">
    <source>
        <dbReference type="EMBL" id="CAH9097587.1"/>
    </source>
</evidence>
<organism evidence="1 2">
    <name type="scientific">Cuscuta epithymum</name>
    <dbReference type="NCBI Taxonomy" id="186058"/>
    <lineage>
        <taxon>Eukaryota</taxon>
        <taxon>Viridiplantae</taxon>
        <taxon>Streptophyta</taxon>
        <taxon>Embryophyta</taxon>
        <taxon>Tracheophyta</taxon>
        <taxon>Spermatophyta</taxon>
        <taxon>Magnoliopsida</taxon>
        <taxon>eudicotyledons</taxon>
        <taxon>Gunneridae</taxon>
        <taxon>Pentapetalae</taxon>
        <taxon>asterids</taxon>
        <taxon>lamiids</taxon>
        <taxon>Solanales</taxon>
        <taxon>Convolvulaceae</taxon>
        <taxon>Cuscuteae</taxon>
        <taxon>Cuscuta</taxon>
        <taxon>Cuscuta subgen. Cuscuta</taxon>
    </lineage>
</organism>
<comment type="caution">
    <text evidence="1">The sequence shown here is derived from an EMBL/GenBank/DDBJ whole genome shotgun (WGS) entry which is preliminary data.</text>
</comment>
<name>A0AAV0DBH0_9ASTE</name>
<accession>A0AAV0DBH0</accession>
<evidence type="ECO:0000313" key="2">
    <source>
        <dbReference type="Proteomes" id="UP001152523"/>
    </source>
</evidence>
<gene>
    <name evidence="1" type="ORF">CEPIT_LOCUS14110</name>
</gene>
<sequence length="411" mass="46213">MLDAFRNCKIIYQPRFNLSSYHPSCHMMDFILHHMNFKLVDNLSFRRASPSYHPYILRLYFGILFWIQSLRAGFHVSALSCEQHQFLIHFLSNNPPETLPVAGPLLLLFKTLCSSQPELSNYGKVYPRLPVNPGPERRSQFLKDSLECHFLPNIPGIFALLEHLNGEINGQEPRYPGKGDHFPVREGAGESVLFGHHSFPVVEERTEFEKWSLISPGLQYPCEADRKLNEAFAERYDDFDFPATAADDDLSKYNSYFSMKDSMAWFVQVKHVAGVVAGFFEGSGTLADCEPSCDGGGMVANQITVEIIRGGIAPPPAPTQSADVRSLYEFGFKLETCSRKLPPLTEAVAACAQTHIRMFCDHPMFAGFGEVKPRDGPVWEIRPIECSAIDESSYLSIGASVRRMMKTNGRA</sequence>
<protein>
    <submittedName>
        <fullName evidence="1">Uncharacterized protein</fullName>
    </submittedName>
</protein>
<reference evidence="1" key="1">
    <citation type="submission" date="2022-07" db="EMBL/GenBank/DDBJ databases">
        <authorList>
            <person name="Macas J."/>
            <person name="Novak P."/>
            <person name="Neumann P."/>
        </authorList>
    </citation>
    <scope>NUCLEOTIDE SEQUENCE</scope>
</reference>
<keyword evidence="2" id="KW-1185">Reference proteome</keyword>
<dbReference type="EMBL" id="CAMAPF010000094">
    <property type="protein sequence ID" value="CAH9097587.1"/>
    <property type="molecule type" value="Genomic_DNA"/>
</dbReference>
<proteinExistence type="predicted"/>